<name>A0A937XC10_UNCW3</name>
<dbReference type="Proteomes" id="UP000779900">
    <property type="component" value="Unassembled WGS sequence"/>
</dbReference>
<comment type="caution">
    <text evidence="2">The sequence shown here is derived from an EMBL/GenBank/DDBJ whole genome shotgun (WGS) entry which is preliminary data.</text>
</comment>
<evidence type="ECO:0000313" key="3">
    <source>
        <dbReference type="Proteomes" id="UP000779900"/>
    </source>
</evidence>
<reference evidence="2" key="1">
    <citation type="submission" date="2019-03" db="EMBL/GenBank/DDBJ databases">
        <title>Lake Tanganyika Metagenome-Assembled Genomes (MAGs).</title>
        <authorList>
            <person name="Tran P."/>
        </authorList>
    </citation>
    <scope>NUCLEOTIDE SEQUENCE</scope>
    <source>
        <strain evidence="2">K_DeepCast_150m_m2_040</strain>
    </source>
</reference>
<evidence type="ECO:0000256" key="1">
    <source>
        <dbReference type="SAM" id="Phobius"/>
    </source>
</evidence>
<keyword evidence="1" id="KW-1133">Transmembrane helix</keyword>
<accession>A0A937XC10</accession>
<evidence type="ECO:0000313" key="2">
    <source>
        <dbReference type="EMBL" id="MBM3330633.1"/>
    </source>
</evidence>
<sequence length="83" mass="8271">MSVLRCFLSIVGASLFAAVVGGLFGSAVALVAPELVRSCAAPPGSASLVRCGAGLGMVAGLFMGAVAMAFSVLLFAVIKPRDR</sequence>
<proteinExistence type="predicted"/>
<organism evidence="2 3">
    <name type="scientific">candidate division WOR-3 bacterium</name>
    <dbReference type="NCBI Taxonomy" id="2052148"/>
    <lineage>
        <taxon>Bacteria</taxon>
        <taxon>Bacteria division WOR-3</taxon>
    </lineage>
</organism>
<keyword evidence="1" id="KW-0812">Transmembrane</keyword>
<dbReference type="AlphaFoldDB" id="A0A937XC10"/>
<dbReference type="EMBL" id="VGIR01000007">
    <property type="protein sequence ID" value="MBM3330633.1"/>
    <property type="molecule type" value="Genomic_DNA"/>
</dbReference>
<gene>
    <name evidence="2" type="ORF">FJY68_02125</name>
</gene>
<protein>
    <submittedName>
        <fullName evidence="2">Uncharacterized protein</fullName>
    </submittedName>
</protein>
<feature type="transmembrane region" description="Helical" evidence="1">
    <location>
        <begin position="53"/>
        <end position="78"/>
    </location>
</feature>
<keyword evidence="1" id="KW-0472">Membrane</keyword>